<reference evidence="2 3" key="1">
    <citation type="journal article" date="2023" name="Sci. Data">
        <title>Genome assembly of the Korean intertidal mud-creeper Batillaria attramentaria.</title>
        <authorList>
            <person name="Patra A.K."/>
            <person name="Ho P.T."/>
            <person name="Jun S."/>
            <person name="Lee S.J."/>
            <person name="Kim Y."/>
            <person name="Won Y.J."/>
        </authorList>
    </citation>
    <scope>NUCLEOTIDE SEQUENCE [LARGE SCALE GENOMIC DNA]</scope>
    <source>
        <strain evidence="2">Wonlab-2016</strain>
    </source>
</reference>
<feature type="compositionally biased region" description="Basic and acidic residues" evidence="1">
    <location>
        <begin position="143"/>
        <end position="152"/>
    </location>
</feature>
<feature type="compositionally biased region" description="Basic and acidic residues" evidence="1">
    <location>
        <begin position="232"/>
        <end position="243"/>
    </location>
</feature>
<dbReference type="EMBL" id="JACVVK020000076">
    <property type="protein sequence ID" value="KAK7495233.1"/>
    <property type="molecule type" value="Genomic_DNA"/>
</dbReference>
<feature type="compositionally biased region" description="Acidic residues" evidence="1">
    <location>
        <begin position="220"/>
        <end position="231"/>
    </location>
</feature>
<evidence type="ECO:0000313" key="3">
    <source>
        <dbReference type="Proteomes" id="UP001519460"/>
    </source>
</evidence>
<accession>A0ABD0L6X7</accession>
<dbReference type="Proteomes" id="UP001519460">
    <property type="component" value="Unassembled WGS sequence"/>
</dbReference>
<evidence type="ECO:0000313" key="2">
    <source>
        <dbReference type="EMBL" id="KAK7495233.1"/>
    </source>
</evidence>
<feature type="region of interest" description="Disordered" evidence="1">
    <location>
        <begin position="107"/>
        <end position="243"/>
    </location>
</feature>
<dbReference type="AlphaFoldDB" id="A0ABD0L6X7"/>
<organism evidence="2 3">
    <name type="scientific">Batillaria attramentaria</name>
    <dbReference type="NCBI Taxonomy" id="370345"/>
    <lineage>
        <taxon>Eukaryota</taxon>
        <taxon>Metazoa</taxon>
        <taxon>Spiralia</taxon>
        <taxon>Lophotrochozoa</taxon>
        <taxon>Mollusca</taxon>
        <taxon>Gastropoda</taxon>
        <taxon>Caenogastropoda</taxon>
        <taxon>Sorbeoconcha</taxon>
        <taxon>Cerithioidea</taxon>
        <taxon>Batillariidae</taxon>
        <taxon>Batillaria</taxon>
    </lineage>
</organism>
<gene>
    <name evidence="2" type="ORF">BaRGS_00013415</name>
</gene>
<protein>
    <submittedName>
        <fullName evidence="2">Uncharacterized protein</fullName>
    </submittedName>
</protein>
<feature type="compositionally biased region" description="Basic and acidic residues" evidence="1">
    <location>
        <begin position="159"/>
        <end position="184"/>
    </location>
</feature>
<name>A0ABD0L6X7_9CAEN</name>
<comment type="caution">
    <text evidence="2">The sequence shown here is derived from an EMBL/GenBank/DDBJ whole genome shotgun (WGS) entry which is preliminary data.</text>
</comment>
<keyword evidence="3" id="KW-1185">Reference proteome</keyword>
<feature type="compositionally biased region" description="Basic and acidic residues" evidence="1">
    <location>
        <begin position="195"/>
        <end position="219"/>
    </location>
</feature>
<feature type="compositionally biased region" description="Acidic residues" evidence="1">
    <location>
        <begin position="185"/>
        <end position="194"/>
    </location>
</feature>
<sequence length="243" mass="28303">MRTIALYFDLPSARQFRLASFTRQTTSKRSFLSPHVTPSKRGKVKQGIFSREKGRVESEPTTADQIASDYYRVLWKRDRADKRKLSTCAAGLSQNFADTCHTSVALADNQPSHSPLTVRGTNIERRREPFQPRMSRRKTHRRYSGEDRDNVDNRTFTSDNRRDRNRYENRDFNETSGGKGRDETLADIDESEAVDDIRTGDEGDDVTDLKGGDFDRYEDREEEEEEDNEESDSFRDYRFLTEE</sequence>
<evidence type="ECO:0000256" key="1">
    <source>
        <dbReference type="SAM" id="MobiDB-lite"/>
    </source>
</evidence>
<proteinExistence type="predicted"/>